<dbReference type="EMBL" id="KV442082">
    <property type="protein sequence ID" value="OAQ25150.1"/>
    <property type="molecule type" value="Genomic_DNA"/>
</dbReference>
<dbReference type="AlphaFoldDB" id="A0A197JJ27"/>
<dbReference type="OrthoDB" id="2404831at2759"/>
<keyword evidence="1" id="KW-0732">Signal</keyword>
<protein>
    <submittedName>
        <fullName evidence="2">Uncharacterized protein</fullName>
    </submittedName>
</protein>
<evidence type="ECO:0000313" key="3">
    <source>
        <dbReference type="Proteomes" id="UP000078512"/>
    </source>
</evidence>
<accession>A0A197JJ27</accession>
<proteinExistence type="predicted"/>
<keyword evidence="3" id="KW-1185">Reference proteome</keyword>
<name>A0A197JJ27_9FUNG</name>
<feature type="signal peptide" evidence="1">
    <location>
        <begin position="1"/>
        <end position="24"/>
    </location>
</feature>
<gene>
    <name evidence="2" type="ORF">K457DRAFT_23392</name>
</gene>
<evidence type="ECO:0000256" key="1">
    <source>
        <dbReference type="SAM" id="SignalP"/>
    </source>
</evidence>
<organism evidence="2 3">
    <name type="scientific">Linnemannia elongata AG-77</name>
    <dbReference type="NCBI Taxonomy" id="1314771"/>
    <lineage>
        <taxon>Eukaryota</taxon>
        <taxon>Fungi</taxon>
        <taxon>Fungi incertae sedis</taxon>
        <taxon>Mucoromycota</taxon>
        <taxon>Mortierellomycotina</taxon>
        <taxon>Mortierellomycetes</taxon>
        <taxon>Mortierellales</taxon>
        <taxon>Mortierellaceae</taxon>
        <taxon>Linnemannia</taxon>
    </lineage>
</organism>
<dbReference type="Proteomes" id="UP000078512">
    <property type="component" value="Unassembled WGS sequence"/>
</dbReference>
<sequence>MSSSSSSFCFLSIGLLVLAPITFTNNIIAITTLAPPTCSCAAPSCASSPCKTQEQKQEVVGRCVYYLDDGDSFPIPAPMQRFRRLGAIILPRITHFEAREKYCVQHARLRSYRTNLTLPVQASLTFGRTHLYKEQNIVVLARRMYGADVEIANARKVFVQPGDKVRQVPLEPIRERRNFIRQAFWEFGIFAALEQSLVHRFVEYIERDLHQLVSRFCC</sequence>
<evidence type="ECO:0000313" key="2">
    <source>
        <dbReference type="EMBL" id="OAQ25150.1"/>
    </source>
</evidence>
<feature type="chain" id="PRO_5008275991" evidence="1">
    <location>
        <begin position="25"/>
        <end position="218"/>
    </location>
</feature>
<reference evidence="2 3" key="1">
    <citation type="submission" date="2016-05" db="EMBL/GenBank/DDBJ databases">
        <title>Genome sequencing reveals origins of a unique bacterial endosymbiosis in the earliest lineages of terrestrial Fungi.</title>
        <authorList>
            <consortium name="DOE Joint Genome Institute"/>
            <person name="Uehling J."/>
            <person name="Gryganskyi A."/>
            <person name="Hameed K."/>
            <person name="Tschaplinski T."/>
            <person name="Misztal P."/>
            <person name="Wu S."/>
            <person name="Desiro A."/>
            <person name="Vande Pol N."/>
            <person name="Du Z.-Y."/>
            <person name="Zienkiewicz A."/>
            <person name="Zienkiewicz K."/>
            <person name="Morin E."/>
            <person name="Tisserant E."/>
            <person name="Splivallo R."/>
            <person name="Hainaut M."/>
            <person name="Henrissat B."/>
            <person name="Ohm R."/>
            <person name="Kuo A."/>
            <person name="Yan J."/>
            <person name="Lipzen A."/>
            <person name="Nolan M."/>
            <person name="Labutti K."/>
            <person name="Barry K."/>
            <person name="Goldstein A."/>
            <person name="Labbe J."/>
            <person name="Schadt C."/>
            <person name="Tuskan G."/>
            <person name="Grigoriev I."/>
            <person name="Martin F."/>
            <person name="Vilgalys R."/>
            <person name="Bonito G."/>
        </authorList>
    </citation>
    <scope>NUCLEOTIDE SEQUENCE [LARGE SCALE GENOMIC DNA]</scope>
    <source>
        <strain evidence="2 3">AG-77</strain>
    </source>
</reference>